<dbReference type="InterPro" id="IPR019587">
    <property type="entry name" value="Polyketide_cyclase/dehydratase"/>
</dbReference>
<dbReference type="EMBL" id="PTJE01000002">
    <property type="protein sequence ID" value="PPK95895.1"/>
    <property type="molecule type" value="Genomic_DNA"/>
</dbReference>
<name>A0A2S6IP02_9FLAO</name>
<evidence type="ECO:0000313" key="4">
    <source>
        <dbReference type="Proteomes" id="UP000239002"/>
    </source>
</evidence>
<protein>
    <submittedName>
        <fullName evidence="3">Effector-binding domain-containing protein</fullName>
    </submittedName>
</protein>
<dbReference type="Pfam" id="PF10604">
    <property type="entry name" value="Polyketide_cyc2"/>
    <property type="match status" value="1"/>
</dbReference>
<dbReference type="SUPFAM" id="SSF55136">
    <property type="entry name" value="Probable bacterial effector-binding domain"/>
    <property type="match status" value="1"/>
</dbReference>
<feature type="domain" description="AraC effector-binding" evidence="2">
    <location>
        <begin position="179"/>
        <end position="340"/>
    </location>
</feature>
<evidence type="ECO:0000256" key="1">
    <source>
        <dbReference type="SAM" id="Phobius"/>
    </source>
</evidence>
<reference evidence="3 4" key="1">
    <citation type="submission" date="2018-02" db="EMBL/GenBank/DDBJ databases">
        <title>Genomic Encyclopedia of Archaeal and Bacterial Type Strains, Phase II (KMG-II): from individual species to whole genera.</title>
        <authorList>
            <person name="Goeker M."/>
        </authorList>
    </citation>
    <scope>NUCLEOTIDE SEQUENCE [LARGE SCALE GENOMIC DNA]</scope>
    <source>
        <strain evidence="3 4">DSM 16809</strain>
    </source>
</reference>
<sequence>MKAFKYIFILILIVIIGGAIYFSLKDGKYDITESRIIAAPPSLIYDQLADFKEWENWNPWLEDEEITSTMGTQTKGVDGNYSFTDPYGNGKMTITGIEPNKYVAMNMFYDNGMTSSNSDVIMDLERVENGTKITWNIKGEQGLLDKVMTTVLGFNMEDEIKPKYTAGLENLDNYVNNQMSVHQVHVDGIIETGGGYFLYMSSSTKREKLQIVKSQMLQNIMSYMNRNNIDMYGMPRVVYEKIDPTNNSVLFSAALPVENREITATNSNILSSYQEPGKAVKITLNGAYSNLAEAWRKGEEFISQNGLVKAIASPYEIYKTDPMLTPNPADYRTEIYIPIE</sequence>
<dbReference type="InterPro" id="IPR023393">
    <property type="entry name" value="START-like_dom_sf"/>
</dbReference>
<keyword evidence="1" id="KW-0812">Transmembrane</keyword>
<feature type="transmembrane region" description="Helical" evidence="1">
    <location>
        <begin position="6"/>
        <end position="24"/>
    </location>
</feature>
<dbReference type="OrthoDB" id="9807923at2"/>
<dbReference type="InterPro" id="IPR010499">
    <property type="entry name" value="AraC_E-bd"/>
</dbReference>
<dbReference type="RefSeq" id="WP_104515176.1">
    <property type="nucleotide sequence ID" value="NZ_MQVW01000002.1"/>
</dbReference>
<organism evidence="3 4">
    <name type="scientific">Nonlabens xylanidelens</name>
    <dbReference type="NCBI Taxonomy" id="191564"/>
    <lineage>
        <taxon>Bacteria</taxon>
        <taxon>Pseudomonadati</taxon>
        <taxon>Bacteroidota</taxon>
        <taxon>Flavobacteriia</taxon>
        <taxon>Flavobacteriales</taxon>
        <taxon>Flavobacteriaceae</taxon>
        <taxon>Nonlabens</taxon>
    </lineage>
</organism>
<dbReference type="Gene3D" id="3.20.80.10">
    <property type="entry name" value="Regulatory factor, effector binding domain"/>
    <property type="match status" value="1"/>
</dbReference>
<gene>
    <name evidence="3" type="ORF">LY01_01488</name>
</gene>
<proteinExistence type="predicted"/>
<dbReference type="InterPro" id="IPR029442">
    <property type="entry name" value="GyrI-like"/>
</dbReference>
<keyword evidence="4" id="KW-1185">Reference proteome</keyword>
<accession>A0A2S6IP02</accession>
<dbReference type="SMART" id="SM00871">
    <property type="entry name" value="AraC_E_bind"/>
    <property type="match status" value="1"/>
</dbReference>
<evidence type="ECO:0000313" key="3">
    <source>
        <dbReference type="EMBL" id="PPK95895.1"/>
    </source>
</evidence>
<comment type="caution">
    <text evidence="3">The sequence shown here is derived from an EMBL/GenBank/DDBJ whole genome shotgun (WGS) entry which is preliminary data.</text>
</comment>
<keyword evidence="1" id="KW-0472">Membrane</keyword>
<dbReference type="SUPFAM" id="SSF55961">
    <property type="entry name" value="Bet v1-like"/>
    <property type="match status" value="1"/>
</dbReference>
<dbReference type="Proteomes" id="UP000239002">
    <property type="component" value="Unassembled WGS sequence"/>
</dbReference>
<dbReference type="Pfam" id="PF06445">
    <property type="entry name" value="GyrI-like"/>
    <property type="match status" value="1"/>
</dbReference>
<dbReference type="Gene3D" id="3.30.530.20">
    <property type="match status" value="1"/>
</dbReference>
<evidence type="ECO:0000259" key="2">
    <source>
        <dbReference type="SMART" id="SM00871"/>
    </source>
</evidence>
<dbReference type="CDD" id="cd07818">
    <property type="entry name" value="SRPBCC_1"/>
    <property type="match status" value="1"/>
</dbReference>
<keyword evidence="1" id="KW-1133">Transmembrane helix</keyword>
<dbReference type="InterPro" id="IPR011256">
    <property type="entry name" value="Reg_factor_effector_dom_sf"/>
</dbReference>
<dbReference type="AlphaFoldDB" id="A0A2S6IP02"/>